<dbReference type="Proteomes" id="UP000194546">
    <property type="component" value="Unassembled WGS sequence"/>
</dbReference>
<dbReference type="EMBL" id="NBTY01000113">
    <property type="protein sequence ID" value="OTP72362.1"/>
    <property type="molecule type" value="Genomic_DNA"/>
</dbReference>
<name>A0A242MMZ6_CABSO</name>
<sequence>MRVLALLNYAKRILAERRSPKTVYGKVRHCPLRGMPHKEERYFLFGNVRRRNMQSACLWWVDWRVSRGRGRTCRRLQKN</sequence>
<gene>
    <name evidence="1" type="ORF">PAMC26510_21285</name>
</gene>
<comment type="caution">
    <text evidence="1">The sequence shown here is derived from an EMBL/GenBank/DDBJ whole genome shotgun (WGS) entry which is preliminary data.</text>
</comment>
<protein>
    <submittedName>
        <fullName evidence="1">Uncharacterized protein</fullName>
    </submittedName>
</protein>
<proteinExistence type="predicted"/>
<evidence type="ECO:0000313" key="2">
    <source>
        <dbReference type="Proteomes" id="UP000194546"/>
    </source>
</evidence>
<organism evidence="1 2">
    <name type="scientific">Caballeronia sordidicola</name>
    <name type="common">Burkholderia sordidicola</name>
    <dbReference type="NCBI Taxonomy" id="196367"/>
    <lineage>
        <taxon>Bacteria</taxon>
        <taxon>Pseudomonadati</taxon>
        <taxon>Pseudomonadota</taxon>
        <taxon>Betaproteobacteria</taxon>
        <taxon>Burkholderiales</taxon>
        <taxon>Burkholderiaceae</taxon>
        <taxon>Caballeronia</taxon>
    </lineage>
</organism>
<dbReference type="AlphaFoldDB" id="A0A242MMZ6"/>
<reference evidence="1 2" key="1">
    <citation type="submission" date="2017-03" db="EMBL/GenBank/DDBJ databases">
        <title>Genome analysis of strain PAMC 26510.</title>
        <authorList>
            <person name="Oh H.-M."/>
            <person name="Yang J.-A."/>
        </authorList>
    </citation>
    <scope>NUCLEOTIDE SEQUENCE [LARGE SCALE GENOMIC DNA]</scope>
    <source>
        <strain evidence="1 2">PAMC 26510</strain>
    </source>
</reference>
<evidence type="ECO:0000313" key="1">
    <source>
        <dbReference type="EMBL" id="OTP72362.1"/>
    </source>
</evidence>
<accession>A0A242MMZ6</accession>